<dbReference type="AlphaFoldDB" id="A0A840GCR3"/>
<accession>A0A840GCR3</accession>
<keyword evidence="4" id="KW-1185">Reference proteome</keyword>
<dbReference type="OrthoDB" id="393237at2"/>
<dbReference type="InterPro" id="IPR027785">
    <property type="entry name" value="UvrD-like_helicase_C"/>
</dbReference>
<protein>
    <recommendedName>
        <fullName evidence="5">Nuclease</fullName>
    </recommendedName>
</protein>
<dbReference type="Pfam" id="PF08378">
    <property type="entry name" value="NERD"/>
    <property type="match status" value="1"/>
</dbReference>
<evidence type="ECO:0000313" key="3">
    <source>
        <dbReference type="EMBL" id="MBB4248650.1"/>
    </source>
</evidence>
<dbReference type="InterPro" id="IPR027417">
    <property type="entry name" value="P-loop_NTPase"/>
</dbReference>
<evidence type="ECO:0000313" key="4">
    <source>
        <dbReference type="Proteomes" id="UP000587070"/>
    </source>
</evidence>
<dbReference type="Gene3D" id="3.40.50.300">
    <property type="entry name" value="P-loop containing nucleotide triphosphate hydrolases"/>
    <property type="match status" value="2"/>
</dbReference>
<dbReference type="Pfam" id="PF13538">
    <property type="entry name" value="UvrD_C_2"/>
    <property type="match status" value="1"/>
</dbReference>
<proteinExistence type="predicted"/>
<dbReference type="InterPro" id="IPR011528">
    <property type="entry name" value="NERD"/>
</dbReference>
<name>A0A840GCR3_RHOTE</name>
<organism evidence="3 4">
    <name type="scientific">Rhodocyclus tenuis</name>
    <name type="common">Rhodospirillum tenue</name>
    <dbReference type="NCBI Taxonomy" id="1066"/>
    <lineage>
        <taxon>Bacteria</taxon>
        <taxon>Pseudomonadati</taxon>
        <taxon>Pseudomonadota</taxon>
        <taxon>Betaproteobacteria</taxon>
        <taxon>Rhodocyclales</taxon>
        <taxon>Rhodocyclaceae</taxon>
        <taxon>Rhodocyclus</taxon>
    </lineage>
</organism>
<evidence type="ECO:0000259" key="2">
    <source>
        <dbReference type="Pfam" id="PF13538"/>
    </source>
</evidence>
<reference evidence="3 4" key="1">
    <citation type="submission" date="2020-08" db="EMBL/GenBank/DDBJ databases">
        <title>Genome sequencing of Purple Non-Sulfur Bacteria from various extreme environments.</title>
        <authorList>
            <person name="Mayer M."/>
        </authorList>
    </citation>
    <scope>NUCLEOTIDE SEQUENCE [LARGE SCALE GENOMIC DNA]</scope>
    <source>
        <strain evidence="3 4">2761</strain>
    </source>
</reference>
<dbReference type="RefSeq" id="WP_153114729.1">
    <property type="nucleotide sequence ID" value="NZ_JACIGE010000012.1"/>
</dbReference>
<sequence length="566" mass="62283">MARVFPDGWREMRASGAAERELQTLALLADGLDERYDVFHGVHWTRVGQDRFAIYGEIDFAIVGPTGRVLLIEQKSGFLGETADGLVKRYPQAEKNVAVQMARNADALHTRLRHYCSNERSGETTVVDSLLYCPDYTVREPGSAGIDPARIVDARKRDDFLRIIRQILPAEGEVLALRPKILRFLGDILELVPEVNAVVGEACALYTRLSGGLAHWARRIDFAPFRLRVIASAGAGKTQLAMAVFRDAVAAGRRPLYVCYNRPLADHIGEIAPAGGEVATYHQLADRVSRALGQPVDFSRPGAFARLEAILDSFTPAADAAATGDKAGKNWLFDELIVDEGQDFEAGWARNLLRLLRPGGRAWWLEDPMQNLYGRPPLALDDWVCLRAQTNYRSPRAVVELLNRLLPLDPPAEAGSPLAGGEVDISTYADGNSADLIAKSVAAITRAIGAGFRRPHIALITYRGREHSQLSPYDRLGPYPLRAPTGRYDLFGGQETTDGDVLIDSVHRFKGRAAPCVVFTEIDFATLDEKAIRRIFVGATRATMRLALVLSESSARKLLAPLEQDH</sequence>
<evidence type="ECO:0000259" key="1">
    <source>
        <dbReference type="Pfam" id="PF08378"/>
    </source>
</evidence>
<dbReference type="EMBL" id="JACIGE010000012">
    <property type="protein sequence ID" value="MBB4248650.1"/>
    <property type="molecule type" value="Genomic_DNA"/>
</dbReference>
<dbReference type="SUPFAM" id="SSF52540">
    <property type="entry name" value="P-loop containing nucleoside triphosphate hydrolases"/>
    <property type="match status" value="1"/>
</dbReference>
<gene>
    <name evidence="3" type="ORF">GGD90_003049</name>
</gene>
<dbReference type="Proteomes" id="UP000587070">
    <property type="component" value="Unassembled WGS sequence"/>
</dbReference>
<evidence type="ECO:0008006" key="5">
    <source>
        <dbReference type="Google" id="ProtNLM"/>
    </source>
</evidence>
<feature type="domain" description="NERD" evidence="1">
    <location>
        <begin position="18"/>
        <end position="119"/>
    </location>
</feature>
<comment type="caution">
    <text evidence="3">The sequence shown here is derived from an EMBL/GenBank/DDBJ whole genome shotgun (WGS) entry which is preliminary data.</text>
</comment>
<dbReference type="Pfam" id="PF13245">
    <property type="entry name" value="AAA_19"/>
    <property type="match status" value="1"/>
</dbReference>
<feature type="domain" description="UvrD-like helicase C-terminal" evidence="2">
    <location>
        <begin position="501"/>
        <end position="549"/>
    </location>
</feature>